<dbReference type="Pfam" id="PF25954">
    <property type="entry name" value="Beta-barrel_RND_2"/>
    <property type="match status" value="1"/>
</dbReference>
<keyword evidence="1" id="KW-0472">Membrane</keyword>
<gene>
    <name evidence="3" type="ORF">EVG15_00710</name>
</gene>
<dbReference type="Gene3D" id="2.40.50.100">
    <property type="match status" value="1"/>
</dbReference>
<evidence type="ECO:0000313" key="4">
    <source>
        <dbReference type="Proteomes" id="UP000319296"/>
    </source>
</evidence>
<dbReference type="InterPro" id="IPR058792">
    <property type="entry name" value="Beta-barrel_RND_2"/>
</dbReference>
<comment type="caution">
    <text evidence="3">The sequence shown here is derived from an EMBL/GenBank/DDBJ whole genome shotgun (WGS) entry which is preliminary data.</text>
</comment>
<keyword evidence="1" id="KW-0812">Transmembrane</keyword>
<dbReference type="PRINTS" id="PR01490">
    <property type="entry name" value="RTXTOXIND"/>
</dbReference>
<evidence type="ECO:0000313" key="3">
    <source>
        <dbReference type="EMBL" id="RZD19436.1"/>
    </source>
</evidence>
<name>A0A519BQ83_9DELT</name>
<dbReference type="GO" id="GO:1990281">
    <property type="term" value="C:efflux pump complex"/>
    <property type="evidence" value="ECO:0007669"/>
    <property type="project" value="TreeGrafter"/>
</dbReference>
<protein>
    <submittedName>
        <fullName evidence="3">HlyD family secretion protein</fullName>
    </submittedName>
</protein>
<feature type="domain" description="CusB-like beta-barrel" evidence="2">
    <location>
        <begin position="290"/>
        <end position="383"/>
    </location>
</feature>
<proteinExistence type="predicted"/>
<dbReference type="EMBL" id="SGBB01000001">
    <property type="protein sequence ID" value="RZD19436.1"/>
    <property type="molecule type" value="Genomic_DNA"/>
</dbReference>
<evidence type="ECO:0000259" key="2">
    <source>
        <dbReference type="Pfam" id="PF25954"/>
    </source>
</evidence>
<dbReference type="SUPFAM" id="SSF111369">
    <property type="entry name" value="HlyD-like secretion proteins"/>
    <property type="match status" value="1"/>
</dbReference>
<dbReference type="PANTHER" id="PTHR30469">
    <property type="entry name" value="MULTIDRUG RESISTANCE PROTEIN MDTA"/>
    <property type="match status" value="1"/>
</dbReference>
<dbReference type="AlphaFoldDB" id="A0A519BQ83"/>
<evidence type="ECO:0000256" key="1">
    <source>
        <dbReference type="SAM" id="Phobius"/>
    </source>
</evidence>
<dbReference type="Proteomes" id="UP000319296">
    <property type="component" value="Unassembled WGS sequence"/>
</dbReference>
<dbReference type="Gene3D" id="2.40.30.170">
    <property type="match status" value="1"/>
</dbReference>
<keyword evidence="1" id="KW-1133">Transmembrane helix</keyword>
<organism evidence="3 4">
    <name type="scientific">Candidatus Acididesulfobacter diazotrophicus</name>
    <dbReference type="NCBI Taxonomy" id="2597226"/>
    <lineage>
        <taxon>Bacteria</taxon>
        <taxon>Deltaproteobacteria</taxon>
        <taxon>Candidatus Acidulodesulfobacterales</taxon>
        <taxon>Candidatus Acididesulfobacter</taxon>
    </lineage>
</organism>
<feature type="transmembrane region" description="Helical" evidence="1">
    <location>
        <begin position="29"/>
        <end position="51"/>
    </location>
</feature>
<reference evidence="3 4" key="1">
    <citation type="journal article" date="2019" name="ISME J.">
        <title>Insights into ecological role of a new deltaproteobacterial order Candidatus Acidulodesulfobacterales by metagenomics and metatranscriptomics.</title>
        <authorList>
            <person name="Tan S."/>
            <person name="Liu J."/>
            <person name="Fang Y."/>
            <person name="Hedlund B.P."/>
            <person name="Lian Z.H."/>
            <person name="Huang L.Y."/>
            <person name="Li J.T."/>
            <person name="Huang L.N."/>
            <person name="Li W.J."/>
            <person name="Jiang H.C."/>
            <person name="Dong H.L."/>
            <person name="Shu W.S."/>
        </authorList>
    </citation>
    <scope>NUCLEOTIDE SEQUENCE [LARGE SCALE GENOMIC DNA]</scope>
    <source>
        <strain evidence="3">AP1</strain>
    </source>
</reference>
<accession>A0A519BQ83</accession>
<sequence>MNEDNNITNGDSINIKSENNESKFTKKNIIFASIIVLVAIIGGIFILKWYLYSLNHVYTEDAEVDGHIYAISSMVPGNIQSIYVHKNEYLKKGKLIAVINQSAYLPEMLQAKANYDLAKEKLFNAGGSIGNFAGNAFNNYYLDKFNLKKTASSLSAAKLTYKLDKRNYSRGLKLLSKEFITKEQFDTLKTSYLVARQNYFVALNSYKAAKRSYVNAQYAKSIITAQKYTTVKPLEAAIKVAKSAYKSAKANYLNTFIKSPVNGVVSEKMSYLGEYITPGTPIIMINNLKKVWITANVKETLVANIKKGDPAVITVDSFPGRIFKGIVKFVGSVTTSKFALIPTNNPSGTYTKVTHRLPVRIKIINDKNHILKPGMMVEVSIKTTK</sequence>
<dbReference type="GO" id="GO:0015562">
    <property type="term" value="F:efflux transmembrane transporter activity"/>
    <property type="evidence" value="ECO:0007669"/>
    <property type="project" value="TreeGrafter"/>
</dbReference>